<sequence length="340" mass="39508">MKWIFGFRGVKSPVRSFLATRNCIRTFSQSPRSHATYKRFENSQSYDFSRLVSSKPLLYTVLGLGAFYVYNQDEAPFTNRRRFLWVPYWMEKRVGDMSYRQILLQYKKQIVPHSDPIYAKVSGIVNRLLEAAFENSRDPKQIEHLKSLKWEIHVIQVNPKETPPNAFILPNGKIFIFSSILPICHDTNGIATVLSHELSHQLAHHSMEQLSKQPVYMALSTLLYMATGVSGFNDLLIAGLLTMPASREMESEADRIGCELMARSCFDIYQIPRFWERMHAFEEQQSGQARTSMLNEFFSTHPNTNKRIHDIQSWMPQLESISESSNCHQYGQFNQLRSFF</sequence>
<dbReference type="HOGENOM" id="CLU_029002_1_0_1"/>
<comment type="similarity">
    <text evidence="6">Belongs to the peptidase M48 family.</text>
</comment>
<keyword evidence="1 6" id="KW-0645">Protease</keyword>
<dbReference type="PANTHER" id="PTHR22726">
    <property type="entry name" value="METALLOENDOPEPTIDASE OMA1"/>
    <property type="match status" value="1"/>
</dbReference>
<dbReference type="KEGG" id="cten:18245769"/>
<feature type="domain" description="Peptidase M48" evidence="7">
    <location>
        <begin position="145"/>
        <end position="314"/>
    </location>
</feature>
<protein>
    <recommendedName>
        <fullName evidence="7">Peptidase M48 domain-containing protein</fullName>
    </recommendedName>
</protein>
<evidence type="ECO:0000256" key="3">
    <source>
        <dbReference type="ARBA" id="ARBA00022801"/>
    </source>
</evidence>
<dbReference type="eggNOG" id="KOG2661">
    <property type="taxonomic scope" value="Eukaryota"/>
</dbReference>
<keyword evidence="5 6" id="KW-0482">Metalloprotease</keyword>
<evidence type="ECO:0000256" key="5">
    <source>
        <dbReference type="ARBA" id="ARBA00023049"/>
    </source>
</evidence>
<accession>G3B3X8</accession>
<dbReference type="GO" id="GO:0046872">
    <property type="term" value="F:metal ion binding"/>
    <property type="evidence" value="ECO:0007669"/>
    <property type="project" value="UniProtKB-KW"/>
</dbReference>
<dbReference type="AlphaFoldDB" id="G3B3X8"/>
<dbReference type="GO" id="GO:0005743">
    <property type="term" value="C:mitochondrial inner membrane"/>
    <property type="evidence" value="ECO:0007669"/>
    <property type="project" value="TreeGrafter"/>
</dbReference>
<proteinExistence type="inferred from homology"/>
<dbReference type="GO" id="GO:0006515">
    <property type="term" value="P:protein quality control for misfolded or incompletely synthesized proteins"/>
    <property type="evidence" value="ECO:0007669"/>
    <property type="project" value="TreeGrafter"/>
</dbReference>
<dbReference type="GO" id="GO:0004222">
    <property type="term" value="F:metalloendopeptidase activity"/>
    <property type="evidence" value="ECO:0007669"/>
    <property type="project" value="InterPro"/>
</dbReference>
<dbReference type="OrthoDB" id="7464992at2759"/>
<organism evidence="9">
    <name type="scientific">Candida tenuis (strain ATCC 10573 / BCRC 21748 / CBS 615 / JCM 9827 / NBRC 10315 / NRRL Y-1498 / VKM Y-70)</name>
    <name type="common">Yeast</name>
    <name type="synonym">Yamadazyma tenuis</name>
    <dbReference type="NCBI Taxonomy" id="590646"/>
    <lineage>
        <taxon>Eukaryota</taxon>
        <taxon>Fungi</taxon>
        <taxon>Dikarya</taxon>
        <taxon>Ascomycota</taxon>
        <taxon>Saccharomycotina</taxon>
        <taxon>Pichiomycetes</taxon>
        <taxon>Debaryomycetaceae</taxon>
        <taxon>Yamadazyma</taxon>
    </lineage>
</organism>
<dbReference type="GO" id="GO:0034982">
    <property type="term" value="P:mitochondrial protein processing"/>
    <property type="evidence" value="ECO:0007669"/>
    <property type="project" value="TreeGrafter"/>
</dbReference>
<evidence type="ECO:0000313" key="8">
    <source>
        <dbReference type="EMBL" id="EGV63887.1"/>
    </source>
</evidence>
<gene>
    <name evidence="8" type="ORF">CANTEDRAFT_104997</name>
</gene>
<dbReference type="GeneID" id="18245769"/>
<evidence type="ECO:0000259" key="7">
    <source>
        <dbReference type="Pfam" id="PF01435"/>
    </source>
</evidence>
<name>G3B3X8_CANTC</name>
<evidence type="ECO:0000313" key="9">
    <source>
        <dbReference type="Proteomes" id="UP000000707"/>
    </source>
</evidence>
<keyword evidence="9" id="KW-1185">Reference proteome</keyword>
<keyword evidence="2" id="KW-0479">Metal-binding</keyword>
<evidence type="ECO:0000256" key="2">
    <source>
        <dbReference type="ARBA" id="ARBA00022723"/>
    </source>
</evidence>
<dbReference type="PANTHER" id="PTHR22726:SF1">
    <property type="entry name" value="METALLOENDOPEPTIDASE OMA1, MITOCHONDRIAL"/>
    <property type="match status" value="1"/>
</dbReference>
<keyword evidence="3 6" id="KW-0378">Hydrolase</keyword>
<dbReference type="STRING" id="590646.G3B3X8"/>
<dbReference type="Proteomes" id="UP000000707">
    <property type="component" value="Unassembled WGS sequence"/>
</dbReference>
<comment type="cofactor">
    <cofactor evidence="6">
        <name>Zn(2+)</name>
        <dbReference type="ChEBI" id="CHEBI:29105"/>
    </cofactor>
    <text evidence="6">Binds 1 zinc ion per subunit.</text>
</comment>
<evidence type="ECO:0000256" key="4">
    <source>
        <dbReference type="ARBA" id="ARBA00022833"/>
    </source>
</evidence>
<dbReference type="InterPro" id="IPR051156">
    <property type="entry name" value="Mito/Outer_Membr_Metalloprot"/>
</dbReference>
<reference evidence="8 9" key="1">
    <citation type="journal article" date="2011" name="Proc. Natl. Acad. Sci. U.S.A.">
        <title>Comparative genomics of xylose-fermenting fungi for enhanced biofuel production.</title>
        <authorList>
            <person name="Wohlbach D.J."/>
            <person name="Kuo A."/>
            <person name="Sato T.K."/>
            <person name="Potts K.M."/>
            <person name="Salamov A.A."/>
            <person name="LaButti K.M."/>
            <person name="Sun H."/>
            <person name="Clum A."/>
            <person name="Pangilinan J.L."/>
            <person name="Lindquist E.A."/>
            <person name="Lucas S."/>
            <person name="Lapidus A."/>
            <person name="Jin M."/>
            <person name="Gunawan C."/>
            <person name="Balan V."/>
            <person name="Dale B.E."/>
            <person name="Jeffries T.W."/>
            <person name="Zinkel R."/>
            <person name="Barry K.W."/>
            <person name="Grigoriev I.V."/>
            <person name="Gasch A.P."/>
        </authorList>
    </citation>
    <scope>NUCLEOTIDE SEQUENCE [LARGE SCALE GENOMIC DNA]</scope>
    <source>
        <strain evidence="9">ATCC 10573 / BCRC 21748 / CBS 615 / JCM 9827 / NBRC 10315 / NRRL Y-1498 / VKM Y-70</strain>
    </source>
</reference>
<evidence type="ECO:0000256" key="1">
    <source>
        <dbReference type="ARBA" id="ARBA00022670"/>
    </source>
</evidence>
<dbReference type="CDD" id="cd07331">
    <property type="entry name" value="M48C_Oma1_like"/>
    <property type="match status" value="1"/>
</dbReference>
<keyword evidence="4 6" id="KW-0862">Zinc</keyword>
<evidence type="ECO:0000256" key="6">
    <source>
        <dbReference type="RuleBase" id="RU003983"/>
    </source>
</evidence>
<dbReference type="Pfam" id="PF01435">
    <property type="entry name" value="Peptidase_M48"/>
    <property type="match status" value="1"/>
</dbReference>
<dbReference type="InterPro" id="IPR001915">
    <property type="entry name" value="Peptidase_M48"/>
</dbReference>
<dbReference type="EMBL" id="GL996521">
    <property type="protein sequence ID" value="EGV63887.1"/>
    <property type="molecule type" value="Genomic_DNA"/>
</dbReference>